<dbReference type="EMBL" id="KV427617">
    <property type="protein sequence ID" value="KZT07830.1"/>
    <property type="molecule type" value="Genomic_DNA"/>
</dbReference>
<name>A0A165EV77_9APHY</name>
<reference evidence="2 3" key="1">
    <citation type="journal article" date="2016" name="Mol. Biol. Evol.">
        <title>Comparative Genomics of Early-Diverging Mushroom-Forming Fungi Provides Insights into the Origins of Lignocellulose Decay Capabilities.</title>
        <authorList>
            <person name="Nagy L.G."/>
            <person name="Riley R."/>
            <person name="Tritt A."/>
            <person name="Adam C."/>
            <person name="Daum C."/>
            <person name="Floudas D."/>
            <person name="Sun H."/>
            <person name="Yadav J.S."/>
            <person name="Pangilinan J."/>
            <person name="Larsson K.H."/>
            <person name="Matsuura K."/>
            <person name="Barry K."/>
            <person name="Labutti K."/>
            <person name="Kuo R."/>
            <person name="Ohm R.A."/>
            <person name="Bhattacharya S.S."/>
            <person name="Shirouzu T."/>
            <person name="Yoshinaga Y."/>
            <person name="Martin F.M."/>
            <person name="Grigoriev I.V."/>
            <person name="Hibbett D.S."/>
        </authorList>
    </citation>
    <scope>NUCLEOTIDE SEQUENCE [LARGE SCALE GENOMIC DNA]</scope>
    <source>
        <strain evidence="2 3">93-53</strain>
    </source>
</reference>
<sequence length="279" mass="30492">MVPRLATHHKVPVQMTNQDFGMLKGTAHRDHQRQQIPPPPVPHSHLQQSGSFHHSVPPSPAWTGVTSQTGGLPGLSGISIAGVHANQRPVSVSGVSSHLPSMAFVAALPVVSRKPCVRNRRGKYAVAFRVNRGNLDPFAELMRIQSAYLPGFNLAITFSLQDGSVRRLASTYEAIGQRAEDRMHVLLVWGMKKCVVPYATVVHVHALVLQAELIMIKDAPHGEGGAAMVLQGFIAHTMLHNSILDTSVPYFRYHRKVIPTPRLSLHGLKIDPVMSALDI</sequence>
<organism evidence="2 3">
    <name type="scientific">Laetiporus sulphureus 93-53</name>
    <dbReference type="NCBI Taxonomy" id="1314785"/>
    <lineage>
        <taxon>Eukaryota</taxon>
        <taxon>Fungi</taxon>
        <taxon>Dikarya</taxon>
        <taxon>Basidiomycota</taxon>
        <taxon>Agaricomycotina</taxon>
        <taxon>Agaricomycetes</taxon>
        <taxon>Polyporales</taxon>
        <taxon>Laetiporus</taxon>
    </lineage>
</organism>
<protein>
    <submittedName>
        <fullName evidence="2">Uncharacterized protein</fullName>
    </submittedName>
</protein>
<proteinExistence type="predicted"/>
<gene>
    <name evidence="2" type="ORF">LAESUDRAFT_713175</name>
</gene>
<evidence type="ECO:0000313" key="2">
    <source>
        <dbReference type="EMBL" id="KZT07830.1"/>
    </source>
</evidence>
<keyword evidence="3" id="KW-1185">Reference proteome</keyword>
<dbReference type="AlphaFoldDB" id="A0A165EV77"/>
<feature type="region of interest" description="Disordered" evidence="1">
    <location>
        <begin position="26"/>
        <end position="68"/>
    </location>
</feature>
<evidence type="ECO:0000256" key="1">
    <source>
        <dbReference type="SAM" id="MobiDB-lite"/>
    </source>
</evidence>
<dbReference type="Proteomes" id="UP000076871">
    <property type="component" value="Unassembled WGS sequence"/>
</dbReference>
<dbReference type="STRING" id="1314785.A0A165EV77"/>
<dbReference type="GeneID" id="63823974"/>
<evidence type="ECO:0000313" key="3">
    <source>
        <dbReference type="Proteomes" id="UP000076871"/>
    </source>
</evidence>
<dbReference type="InParanoid" id="A0A165EV77"/>
<dbReference type="OrthoDB" id="408373at2759"/>
<dbReference type="RefSeq" id="XP_040765570.1">
    <property type="nucleotide sequence ID" value="XM_040906945.1"/>
</dbReference>
<accession>A0A165EV77</accession>